<proteinExistence type="predicted"/>
<keyword evidence="1" id="KW-1185">Reference proteome</keyword>
<dbReference type="InterPro" id="IPR035979">
    <property type="entry name" value="RBD_domain_sf"/>
</dbReference>
<dbReference type="Proteomes" id="UP000050792">
    <property type="component" value="Unassembled WGS sequence"/>
</dbReference>
<protein>
    <recommendedName>
        <fullName evidence="3">RRM domain-containing protein</fullName>
    </recommendedName>
</protein>
<dbReference type="InterPro" id="IPR012677">
    <property type="entry name" value="Nucleotide-bd_a/b_plait_sf"/>
</dbReference>
<name>A0AA85FGI9_9TREM</name>
<dbReference type="Gene3D" id="3.30.70.330">
    <property type="match status" value="1"/>
</dbReference>
<evidence type="ECO:0000313" key="1">
    <source>
        <dbReference type="Proteomes" id="UP000050792"/>
    </source>
</evidence>
<dbReference type="AlphaFoldDB" id="A0AA85FGI9"/>
<accession>A0AA85FGI9</accession>
<dbReference type="WBParaSite" id="SRDH1_47250.1">
    <property type="protein sequence ID" value="SRDH1_47250.1"/>
    <property type="gene ID" value="SRDH1_47250"/>
</dbReference>
<dbReference type="GO" id="GO:0003676">
    <property type="term" value="F:nucleic acid binding"/>
    <property type="evidence" value="ECO:0007669"/>
    <property type="project" value="InterPro"/>
</dbReference>
<reference evidence="2" key="2">
    <citation type="submission" date="2023-11" db="UniProtKB">
        <authorList>
            <consortium name="WormBaseParasite"/>
        </authorList>
    </citation>
    <scope>IDENTIFICATION</scope>
</reference>
<evidence type="ECO:0000313" key="2">
    <source>
        <dbReference type="WBParaSite" id="SRDH1_47250.1"/>
    </source>
</evidence>
<evidence type="ECO:0008006" key="3">
    <source>
        <dbReference type="Google" id="ProtNLM"/>
    </source>
</evidence>
<sequence length="118" mass="13199">MNSEGRTHGLDYSRTICVGNIASKLSTDVVEQLLYRKLGKYGDLSINVGHLCGKRVALVSYRYSEDAHEALRYSPTIYIFDRPANVTSLIDISNEGDTRKVIASEKRQEGMEAEDNNV</sequence>
<organism evidence="1 2">
    <name type="scientific">Schistosoma rodhaini</name>
    <dbReference type="NCBI Taxonomy" id="6188"/>
    <lineage>
        <taxon>Eukaryota</taxon>
        <taxon>Metazoa</taxon>
        <taxon>Spiralia</taxon>
        <taxon>Lophotrochozoa</taxon>
        <taxon>Platyhelminthes</taxon>
        <taxon>Trematoda</taxon>
        <taxon>Digenea</taxon>
        <taxon>Strigeidida</taxon>
        <taxon>Schistosomatoidea</taxon>
        <taxon>Schistosomatidae</taxon>
        <taxon>Schistosoma</taxon>
    </lineage>
</organism>
<dbReference type="SUPFAM" id="SSF54928">
    <property type="entry name" value="RNA-binding domain, RBD"/>
    <property type="match status" value="1"/>
</dbReference>
<reference evidence="1" key="1">
    <citation type="submission" date="2022-06" db="EMBL/GenBank/DDBJ databases">
        <authorList>
            <person name="Berger JAMES D."/>
            <person name="Berger JAMES D."/>
        </authorList>
    </citation>
    <scope>NUCLEOTIDE SEQUENCE [LARGE SCALE GENOMIC DNA]</scope>
</reference>